<name>A0A0B1T1M7_OESDE</name>
<keyword evidence="3" id="KW-0732">Signal</keyword>
<evidence type="ECO:0000256" key="2">
    <source>
        <dbReference type="ARBA" id="ARBA00022670"/>
    </source>
</evidence>
<evidence type="ECO:0000256" key="5">
    <source>
        <dbReference type="ARBA" id="ARBA00022807"/>
    </source>
</evidence>
<dbReference type="SUPFAM" id="SSF54001">
    <property type="entry name" value="Cysteine proteinases"/>
    <property type="match status" value="1"/>
</dbReference>
<evidence type="ECO:0000256" key="7">
    <source>
        <dbReference type="ARBA" id="ARBA00023157"/>
    </source>
</evidence>
<comment type="similarity">
    <text evidence="1">Belongs to the peptidase C1 family.</text>
</comment>
<dbReference type="PANTHER" id="PTHR12411">
    <property type="entry name" value="CYSTEINE PROTEASE FAMILY C1-RELATED"/>
    <property type="match status" value="1"/>
</dbReference>
<dbReference type="FunFam" id="3.90.70.10:FF:000031">
    <property type="entry name" value="Cathepsin B"/>
    <property type="match status" value="1"/>
</dbReference>
<dbReference type="Pfam" id="PF00112">
    <property type="entry name" value="Peptidase_C1"/>
    <property type="match status" value="1"/>
</dbReference>
<protein>
    <submittedName>
        <fullName evidence="11">Papain family cysteine protease</fullName>
    </submittedName>
</protein>
<dbReference type="InterPro" id="IPR013128">
    <property type="entry name" value="Peptidase_C1A"/>
</dbReference>
<keyword evidence="4" id="KW-0378">Hydrolase</keyword>
<keyword evidence="12" id="KW-1185">Reference proteome</keyword>
<evidence type="ECO:0000313" key="11">
    <source>
        <dbReference type="EMBL" id="KHJ89320.1"/>
    </source>
</evidence>
<evidence type="ECO:0000313" key="12">
    <source>
        <dbReference type="Proteomes" id="UP000053660"/>
    </source>
</evidence>
<organism evidence="11 12">
    <name type="scientific">Oesophagostomum dentatum</name>
    <name type="common">Nodular worm</name>
    <dbReference type="NCBI Taxonomy" id="61180"/>
    <lineage>
        <taxon>Eukaryota</taxon>
        <taxon>Metazoa</taxon>
        <taxon>Ecdysozoa</taxon>
        <taxon>Nematoda</taxon>
        <taxon>Chromadorea</taxon>
        <taxon>Rhabditida</taxon>
        <taxon>Rhabditina</taxon>
        <taxon>Rhabditomorpha</taxon>
        <taxon>Strongyloidea</taxon>
        <taxon>Strongylidae</taxon>
        <taxon>Oesophagostomum</taxon>
    </lineage>
</organism>
<dbReference type="GO" id="GO:0008234">
    <property type="term" value="F:cysteine-type peptidase activity"/>
    <property type="evidence" value="ECO:0007669"/>
    <property type="project" value="UniProtKB-KW"/>
</dbReference>
<dbReference type="PROSITE" id="PS00139">
    <property type="entry name" value="THIOL_PROTEASE_CYS"/>
    <property type="match status" value="1"/>
</dbReference>
<keyword evidence="8" id="KW-0325">Glycoprotein</keyword>
<dbReference type="Proteomes" id="UP000053660">
    <property type="component" value="Unassembled WGS sequence"/>
</dbReference>
<gene>
    <name evidence="11" type="ORF">OESDEN_10860</name>
</gene>
<feature type="non-terminal residue" evidence="11">
    <location>
        <position position="1"/>
    </location>
</feature>
<dbReference type="EMBL" id="KN554381">
    <property type="protein sequence ID" value="KHJ89320.1"/>
    <property type="molecule type" value="Genomic_DNA"/>
</dbReference>
<keyword evidence="6" id="KW-0865">Zymogen</keyword>
<feature type="domain" description="Peptidase C1A papain C-terminal" evidence="10">
    <location>
        <begin position="86"/>
        <end position="339"/>
    </location>
</feature>
<reference evidence="11 12" key="1">
    <citation type="submission" date="2014-03" db="EMBL/GenBank/DDBJ databases">
        <title>Draft genome of the hookworm Oesophagostomum dentatum.</title>
        <authorList>
            <person name="Mitreva M."/>
        </authorList>
    </citation>
    <scope>NUCLEOTIDE SEQUENCE [LARGE SCALE GENOMIC DNA]</scope>
    <source>
        <strain evidence="11 12">OD-Hann</strain>
    </source>
</reference>
<keyword evidence="7" id="KW-1015">Disulfide bond</keyword>
<evidence type="ECO:0000256" key="6">
    <source>
        <dbReference type="ARBA" id="ARBA00023145"/>
    </source>
</evidence>
<evidence type="ECO:0000256" key="4">
    <source>
        <dbReference type="ARBA" id="ARBA00022801"/>
    </source>
</evidence>
<accession>A0A0B1T1M7</accession>
<comment type="function">
    <text evidence="9">Expression of the protease correlates with blood-feeding and suggests a role for the protease in blood digestion.</text>
</comment>
<evidence type="ECO:0000256" key="8">
    <source>
        <dbReference type="ARBA" id="ARBA00023180"/>
    </source>
</evidence>
<keyword evidence="2 11" id="KW-0645">Protease</keyword>
<keyword evidence="5" id="KW-0788">Thiol protease</keyword>
<dbReference type="GO" id="GO:0006508">
    <property type="term" value="P:proteolysis"/>
    <property type="evidence" value="ECO:0007669"/>
    <property type="project" value="UniProtKB-KW"/>
</dbReference>
<dbReference type="InterPro" id="IPR000668">
    <property type="entry name" value="Peptidase_C1A_C"/>
</dbReference>
<dbReference type="CDD" id="cd02620">
    <property type="entry name" value="Peptidase_C1A_CathepsinB"/>
    <property type="match status" value="1"/>
</dbReference>
<dbReference type="AlphaFoldDB" id="A0A0B1T1M7"/>
<dbReference type="OrthoDB" id="10058785at2759"/>
<proteinExistence type="inferred from homology"/>
<evidence type="ECO:0000256" key="9">
    <source>
        <dbReference type="ARBA" id="ARBA00057399"/>
    </source>
</evidence>
<dbReference type="InterPro" id="IPR038765">
    <property type="entry name" value="Papain-like_cys_pep_sf"/>
</dbReference>
<dbReference type="InterPro" id="IPR000169">
    <property type="entry name" value="Pept_cys_AS"/>
</dbReference>
<evidence type="ECO:0000259" key="10">
    <source>
        <dbReference type="SMART" id="SM00645"/>
    </source>
</evidence>
<dbReference type="PRINTS" id="PR00705">
    <property type="entry name" value="PAPAIN"/>
</dbReference>
<dbReference type="SMART" id="SM00645">
    <property type="entry name" value="Pept_C1"/>
    <property type="match status" value="1"/>
</dbReference>
<sequence length="342" mass="37676">LVIFLAFLAVSEAFKTDSVAEFLSRPAPAFVSKLRGQDLADYVNAVQPFFRANYSKASEERAKQLMQLDTVVPNGKILTTTTVPDIPESFDAREKWPFCKSLGFIHDQSACGSCWAVSGASTMSDRLCIQTKGKDQTLLSDADLVSCCHACNPAGGCNGAWPYFAWQYVMTNGICSGGYPEDENVCKPYPFLPCEPHVGQPHSPCPADGYKTPACKLECQSSYKTKYQNDKHYAESAYYMPAGDVKSIQTEIMTHGPVQAVFIVYSDFPLYKKGIYVPTPGAKEIGKHAIKIIGWGVENNTPYWLIANSYNLDWGEGGYFRMVRGYNAGNIEGWVSAGMMKA</sequence>
<evidence type="ECO:0000256" key="1">
    <source>
        <dbReference type="ARBA" id="ARBA00008455"/>
    </source>
</evidence>
<evidence type="ECO:0000256" key="3">
    <source>
        <dbReference type="ARBA" id="ARBA00022729"/>
    </source>
</evidence>
<dbReference type="Gene3D" id="3.90.70.10">
    <property type="entry name" value="Cysteine proteinases"/>
    <property type="match status" value="1"/>
</dbReference>